<evidence type="ECO:0000313" key="4">
    <source>
        <dbReference type="Proteomes" id="UP000799424"/>
    </source>
</evidence>
<proteinExistence type="predicted"/>
<evidence type="ECO:0000313" key="3">
    <source>
        <dbReference type="EMBL" id="KAF2820324.1"/>
    </source>
</evidence>
<dbReference type="Proteomes" id="UP000799424">
    <property type="component" value="Unassembled WGS sequence"/>
</dbReference>
<evidence type="ECO:0000256" key="2">
    <source>
        <dbReference type="SAM" id="Phobius"/>
    </source>
</evidence>
<keyword evidence="2" id="KW-1133">Transmembrane helix</keyword>
<reference evidence="3" key="1">
    <citation type="journal article" date="2020" name="Stud. Mycol.">
        <title>101 Dothideomycetes genomes: a test case for predicting lifestyles and emergence of pathogens.</title>
        <authorList>
            <person name="Haridas S."/>
            <person name="Albert R."/>
            <person name="Binder M."/>
            <person name="Bloem J."/>
            <person name="Labutti K."/>
            <person name="Salamov A."/>
            <person name="Andreopoulos B."/>
            <person name="Baker S."/>
            <person name="Barry K."/>
            <person name="Bills G."/>
            <person name="Bluhm B."/>
            <person name="Cannon C."/>
            <person name="Castanera R."/>
            <person name="Culley D."/>
            <person name="Daum C."/>
            <person name="Ezra D."/>
            <person name="Gonzalez J."/>
            <person name="Henrissat B."/>
            <person name="Kuo A."/>
            <person name="Liang C."/>
            <person name="Lipzen A."/>
            <person name="Lutzoni F."/>
            <person name="Magnuson J."/>
            <person name="Mondo S."/>
            <person name="Nolan M."/>
            <person name="Ohm R."/>
            <person name="Pangilinan J."/>
            <person name="Park H.-J."/>
            <person name="Ramirez L."/>
            <person name="Alfaro M."/>
            <person name="Sun H."/>
            <person name="Tritt A."/>
            <person name="Yoshinaga Y."/>
            <person name="Zwiers L.-H."/>
            <person name="Turgeon B."/>
            <person name="Goodwin S."/>
            <person name="Spatafora J."/>
            <person name="Crous P."/>
            <person name="Grigoriev I."/>
        </authorList>
    </citation>
    <scope>NUCLEOTIDE SEQUENCE</scope>
    <source>
        <strain evidence="3">CBS 113818</strain>
    </source>
</reference>
<name>A0A6A6ZJ39_9PLEO</name>
<sequence>MEGFDITANTVKTNATFDGTWLALWGMVESAVAVVIGLCPSFVLLIRTTRKSGKKAYNNGGYLKHDGANFNLQTIGGISTQSQNKKLSSDNIDTFWTEVHSSQEELAGEHKKEGIRVSTTMQQPEGPRTSN</sequence>
<feature type="transmembrane region" description="Helical" evidence="2">
    <location>
        <begin position="22"/>
        <end position="46"/>
    </location>
</feature>
<feature type="region of interest" description="Disordered" evidence="1">
    <location>
        <begin position="103"/>
        <end position="131"/>
    </location>
</feature>
<keyword evidence="2" id="KW-0472">Membrane</keyword>
<dbReference type="EMBL" id="MU006241">
    <property type="protein sequence ID" value="KAF2820324.1"/>
    <property type="molecule type" value="Genomic_DNA"/>
</dbReference>
<protein>
    <submittedName>
        <fullName evidence="3">Uncharacterized protein</fullName>
    </submittedName>
</protein>
<dbReference type="OrthoDB" id="2988756at2759"/>
<accession>A0A6A6ZJ39</accession>
<keyword evidence="2" id="KW-0812">Transmembrane</keyword>
<keyword evidence="4" id="KW-1185">Reference proteome</keyword>
<feature type="compositionally biased region" description="Basic and acidic residues" evidence="1">
    <location>
        <begin position="103"/>
        <end position="115"/>
    </location>
</feature>
<organism evidence="3 4">
    <name type="scientific">Ophiobolus disseminans</name>
    <dbReference type="NCBI Taxonomy" id="1469910"/>
    <lineage>
        <taxon>Eukaryota</taxon>
        <taxon>Fungi</taxon>
        <taxon>Dikarya</taxon>
        <taxon>Ascomycota</taxon>
        <taxon>Pezizomycotina</taxon>
        <taxon>Dothideomycetes</taxon>
        <taxon>Pleosporomycetidae</taxon>
        <taxon>Pleosporales</taxon>
        <taxon>Pleosporineae</taxon>
        <taxon>Phaeosphaeriaceae</taxon>
        <taxon>Ophiobolus</taxon>
    </lineage>
</organism>
<evidence type="ECO:0000256" key="1">
    <source>
        <dbReference type="SAM" id="MobiDB-lite"/>
    </source>
</evidence>
<dbReference type="AlphaFoldDB" id="A0A6A6ZJ39"/>
<feature type="compositionally biased region" description="Polar residues" evidence="1">
    <location>
        <begin position="117"/>
        <end position="131"/>
    </location>
</feature>
<gene>
    <name evidence="3" type="ORF">CC86DRAFT_412199</name>
</gene>